<feature type="region of interest" description="Disordered" evidence="1">
    <location>
        <begin position="105"/>
        <end position="183"/>
    </location>
</feature>
<reference evidence="2" key="1">
    <citation type="submission" date="2008-12" db="EMBL/GenBank/DDBJ databases">
        <authorList>
            <person name="Zhang H."/>
            <person name="Lin S."/>
        </authorList>
    </citation>
    <scope>NUCLEOTIDE SEQUENCE</scope>
    <source>
        <strain evidence="2">CCMP1831</strain>
    </source>
</reference>
<dbReference type="AlphaFoldDB" id="E8Z6D6"/>
<protein>
    <submittedName>
        <fullName evidence="2">Uncharacterized protein</fullName>
    </submittedName>
</protein>
<feature type="compositionally biased region" description="Polar residues" evidence="1">
    <location>
        <begin position="153"/>
        <end position="165"/>
    </location>
</feature>
<dbReference type="EMBL" id="FJ599964">
    <property type="protein sequence ID" value="ACU45016.1"/>
    <property type="molecule type" value="mRNA"/>
</dbReference>
<name>E8Z6D6_PFIPI</name>
<feature type="compositionally biased region" description="Basic and acidic residues" evidence="1">
    <location>
        <begin position="174"/>
        <end position="183"/>
    </location>
</feature>
<reference evidence="2" key="2">
    <citation type="book" date="2010" name="PROCEEDINGS OF 13TH INTERNATIONAL CONFERENCE ON HARMFUL ALGAE" publisher="International Society For The Study of Harmful Algae" city="Hong Kong, China">
        <title>Dinoflagellate meta-transcriptomics enabled by spliced leader.</title>
        <editorList>
            <person name="Unknown A."/>
        </editorList>
        <authorList>
            <person name="Lin S."/>
            <person name="Zhang H."/>
        </authorList>
    </citation>
    <scope>NUCLEOTIDE SEQUENCE</scope>
    <source>
        <strain evidence="2">CCMP1831</strain>
    </source>
</reference>
<proteinExistence type="evidence at transcript level"/>
<evidence type="ECO:0000313" key="2">
    <source>
        <dbReference type="EMBL" id="ACU45016.1"/>
    </source>
</evidence>
<organism evidence="2">
    <name type="scientific">Pfiesteria piscicida</name>
    <name type="common">Phantom dinoflagellate</name>
    <dbReference type="NCBI Taxonomy" id="71001"/>
    <lineage>
        <taxon>Eukaryota</taxon>
        <taxon>Sar</taxon>
        <taxon>Alveolata</taxon>
        <taxon>Dinophyceae</taxon>
        <taxon>Peridiniales</taxon>
        <taxon>Pfiesteriaceae</taxon>
        <taxon>Pfiesteria</taxon>
    </lineage>
</organism>
<evidence type="ECO:0000256" key="1">
    <source>
        <dbReference type="SAM" id="MobiDB-lite"/>
    </source>
</evidence>
<sequence>TIQNSRSHFTMCQSSHNRASVLAFTRPEATVNSNKRTLEDPESILESPAKAAKLVAFEEAEKKYRRKLINTAILFLQLEEQVKQAVADRNARDERERAISLDLANQFPMSVEDEEDEGSSSQQQDESGRLSLKLESTMSPSEEAASGIKFTGSDRQSASDASGNTKIAMAEGRWLPEHGRVVC</sequence>
<feature type="non-terminal residue" evidence="2">
    <location>
        <position position="1"/>
    </location>
</feature>
<accession>E8Z6D6</accession>